<feature type="domain" description="UspA" evidence="1">
    <location>
        <begin position="2"/>
        <end position="139"/>
    </location>
</feature>
<sequence>MRTYMVVIDDNEAARAALRFAARRAIKTGGSVEILALVPQQEFVQWGAVQATFEEEARLRAEAMVAQAASALIEDTGVMPSITVRQGDPVAVVRELLAEQPHVAALVLGAAASGNPGKLVSHFAGTDAGQLPCPLMIVPGSLDDEAIDRLS</sequence>
<protein>
    <submittedName>
        <fullName evidence="2">Universal stress protein</fullName>
    </submittedName>
</protein>
<dbReference type="SUPFAM" id="SSF52402">
    <property type="entry name" value="Adenine nucleotide alpha hydrolases-like"/>
    <property type="match status" value="1"/>
</dbReference>
<dbReference type="Pfam" id="PF00582">
    <property type="entry name" value="Usp"/>
    <property type="match status" value="1"/>
</dbReference>
<evidence type="ECO:0000313" key="2">
    <source>
        <dbReference type="EMBL" id="QTH21777.1"/>
    </source>
</evidence>
<dbReference type="InterPro" id="IPR006016">
    <property type="entry name" value="UspA"/>
</dbReference>
<dbReference type="RefSeq" id="WP_011952211.1">
    <property type="nucleotide sequence ID" value="NZ_CP059319.1"/>
</dbReference>
<dbReference type="EMBL" id="CP059319">
    <property type="protein sequence ID" value="QTH21777.1"/>
    <property type="molecule type" value="Genomic_DNA"/>
</dbReference>
<dbReference type="AlphaFoldDB" id="A0A975HDX5"/>
<reference evidence="2" key="1">
    <citation type="submission" date="2020-07" db="EMBL/GenBank/DDBJ databases">
        <authorList>
            <person name="Camacho E."/>
        </authorList>
    </citation>
    <scope>NUCLEOTIDE SEQUENCE</scope>
    <source>
        <strain evidence="2">MPO218</strain>
    </source>
</reference>
<evidence type="ECO:0000259" key="1">
    <source>
        <dbReference type="Pfam" id="PF00582"/>
    </source>
</evidence>
<dbReference type="OMA" id="YMVIMDE"/>
<proteinExistence type="predicted"/>
<organism evidence="2 3">
    <name type="scientific">Rhizorhabdus wittichii</name>
    <dbReference type="NCBI Taxonomy" id="160791"/>
    <lineage>
        <taxon>Bacteria</taxon>
        <taxon>Pseudomonadati</taxon>
        <taxon>Pseudomonadota</taxon>
        <taxon>Alphaproteobacteria</taxon>
        <taxon>Sphingomonadales</taxon>
        <taxon>Sphingomonadaceae</taxon>
        <taxon>Rhizorhabdus</taxon>
    </lineage>
</organism>
<reference evidence="2" key="2">
    <citation type="submission" date="2021-04" db="EMBL/GenBank/DDBJ databases">
        <title>Isolation and genomic analysis of the ibuprofen-degrading bacterium Sphingomonas strain MPO218.</title>
        <authorList>
            <person name="Aulestia M."/>
            <person name="Flores A."/>
            <person name="Mangas E.L."/>
            <person name="Perez-Pulido A.J."/>
            <person name="Santero E."/>
            <person name="Camacho E.M."/>
        </authorList>
    </citation>
    <scope>NUCLEOTIDE SEQUENCE</scope>
    <source>
        <strain evidence="2">MPO218</strain>
    </source>
</reference>
<dbReference type="Proteomes" id="UP000664914">
    <property type="component" value="Chromosome"/>
</dbReference>
<accession>A0A975HDX5</accession>
<name>A0A975HDX5_9SPHN</name>
<dbReference type="Gene3D" id="3.40.50.12370">
    <property type="match status" value="1"/>
</dbReference>
<gene>
    <name evidence="2" type="ORF">HRJ34_26370</name>
</gene>
<evidence type="ECO:0000313" key="3">
    <source>
        <dbReference type="Proteomes" id="UP000664914"/>
    </source>
</evidence>